<dbReference type="GO" id="GO:0003847">
    <property type="term" value="F:1-alkyl-2-acetylglycerophosphocholine esterase activity"/>
    <property type="evidence" value="ECO:0007669"/>
    <property type="project" value="TreeGrafter"/>
</dbReference>
<dbReference type="InterPro" id="IPR041127">
    <property type="entry name" value="PET_hydrolase/cutinase-like"/>
</dbReference>
<accession>A0A8J3JBF7</accession>
<feature type="domain" description="PET hydrolase/cutinase-like" evidence="5">
    <location>
        <begin position="121"/>
        <end position="291"/>
    </location>
</feature>
<sequence length="342" mass="34636">MGVPGRVGGVSEPRVRLRLLAVSLLLGVTACSAPVAPGATPPAPSGSSSAVVVPSAGASASAAPSAAASPVVVGAPKAALAVGVRTLKLSRGADRALPTTVWYPAAGKAGGSPRKDAAAAAGRFPIVLFSHGLRGLPAYYQQVTTRLAAAGFVVAAPAYPFTNRDASPFQGADVINQPADGSAVLTALLKLNTTAGDRFAGRLDGGRIAVAGHSAGGFTSAGMLANKRDDRVRAAVVIAGGALGGFRGSRTPVLFVHGDRDAVVKYETGRDAYDATSWPRAFLTVLGGGHSEFLAPGAKGFDPMMKTMTDFLRWTLYADAAAKGRLAKDGTRSGVSRFEAKL</sequence>
<dbReference type="Proteomes" id="UP000601223">
    <property type="component" value="Unassembled WGS sequence"/>
</dbReference>
<dbReference type="AlphaFoldDB" id="A0A8J3JBF7"/>
<dbReference type="PANTHER" id="PTHR10272">
    <property type="entry name" value="PLATELET-ACTIVATING FACTOR ACETYLHYDROLASE"/>
    <property type="match status" value="1"/>
</dbReference>
<dbReference type="PANTHER" id="PTHR10272:SF0">
    <property type="entry name" value="PLATELET-ACTIVATING FACTOR ACETYLHYDROLASE"/>
    <property type="match status" value="1"/>
</dbReference>
<keyword evidence="2" id="KW-0442">Lipid degradation</keyword>
<comment type="caution">
    <text evidence="6">The sequence shown here is derived from an EMBL/GenBank/DDBJ whole genome shotgun (WGS) entry which is preliminary data.</text>
</comment>
<protein>
    <recommendedName>
        <fullName evidence="5">PET hydrolase/cutinase-like domain-containing protein</fullName>
    </recommendedName>
</protein>
<evidence type="ECO:0000256" key="2">
    <source>
        <dbReference type="ARBA" id="ARBA00022963"/>
    </source>
</evidence>
<feature type="signal peptide" evidence="4">
    <location>
        <begin position="1"/>
        <end position="32"/>
    </location>
</feature>
<evidence type="ECO:0000313" key="6">
    <source>
        <dbReference type="EMBL" id="GIF81767.1"/>
    </source>
</evidence>
<dbReference type="Pfam" id="PF12740">
    <property type="entry name" value="PETase"/>
    <property type="match status" value="1"/>
</dbReference>
<evidence type="ECO:0000256" key="3">
    <source>
        <dbReference type="ARBA" id="ARBA00023098"/>
    </source>
</evidence>
<evidence type="ECO:0000313" key="7">
    <source>
        <dbReference type="Proteomes" id="UP000601223"/>
    </source>
</evidence>
<feature type="chain" id="PRO_5039541886" description="PET hydrolase/cutinase-like domain-containing protein" evidence="4">
    <location>
        <begin position="33"/>
        <end position="342"/>
    </location>
</feature>
<dbReference type="PROSITE" id="PS51257">
    <property type="entry name" value="PROKAR_LIPOPROTEIN"/>
    <property type="match status" value="1"/>
</dbReference>
<dbReference type="GO" id="GO:0016042">
    <property type="term" value="P:lipid catabolic process"/>
    <property type="evidence" value="ECO:0007669"/>
    <property type="project" value="UniProtKB-KW"/>
</dbReference>
<dbReference type="Gene3D" id="3.40.50.1820">
    <property type="entry name" value="alpha/beta hydrolase"/>
    <property type="match status" value="1"/>
</dbReference>
<evidence type="ECO:0000256" key="1">
    <source>
        <dbReference type="ARBA" id="ARBA00022801"/>
    </source>
</evidence>
<evidence type="ECO:0000259" key="5">
    <source>
        <dbReference type="Pfam" id="PF12740"/>
    </source>
</evidence>
<reference evidence="6 7" key="1">
    <citation type="submission" date="2021-01" db="EMBL/GenBank/DDBJ databases">
        <title>Whole genome shotgun sequence of Catellatospora bangladeshensis NBRC 107357.</title>
        <authorList>
            <person name="Komaki H."/>
            <person name="Tamura T."/>
        </authorList>
    </citation>
    <scope>NUCLEOTIDE SEQUENCE [LARGE SCALE GENOMIC DNA]</scope>
    <source>
        <strain evidence="6 7">NBRC 107357</strain>
    </source>
</reference>
<dbReference type="EMBL" id="BONF01000016">
    <property type="protein sequence ID" value="GIF81767.1"/>
    <property type="molecule type" value="Genomic_DNA"/>
</dbReference>
<keyword evidence="7" id="KW-1185">Reference proteome</keyword>
<dbReference type="SUPFAM" id="SSF53474">
    <property type="entry name" value="alpha/beta-Hydrolases"/>
    <property type="match status" value="1"/>
</dbReference>
<organism evidence="6 7">
    <name type="scientific">Catellatospora bangladeshensis</name>
    <dbReference type="NCBI Taxonomy" id="310355"/>
    <lineage>
        <taxon>Bacteria</taxon>
        <taxon>Bacillati</taxon>
        <taxon>Actinomycetota</taxon>
        <taxon>Actinomycetes</taxon>
        <taxon>Micromonosporales</taxon>
        <taxon>Micromonosporaceae</taxon>
        <taxon>Catellatospora</taxon>
    </lineage>
</organism>
<keyword evidence="4" id="KW-0732">Signal</keyword>
<name>A0A8J3JBF7_9ACTN</name>
<dbReference type="InterPro" id="IPR029058">
    <property type="entry name" value="AB_hydrolase_fold"/>
</dbReference>
<gene>
    <name evidence="6" type="ORF">Cba03nite_31160</name>
</gene>
<keyword evidence="3" id="KW-0443">Lipid metabolism</keyword>
<proteinExistence type="predicted"/>
<evidence type="ECO:0000256" key="4">
    <source>
        <dbReference type="SAM" id="SignalP"/>
    </source>
</evidence>
<keyword evidence="1" id="KW-0378">Hydrolase</keyword>